<dbReference type="EMBL" id="CAJVPP010003100">
    <property type="protein sequence ID" value="CAG8620699.1"/>
    <property type="molecule type" value="Genomic_DNA"/>
</dbReference>
<feature type="non-terminal residue" evidence="1">
    <location>
        <position position="1"/>
    </location>
</feature>
<evidence type="ECO:0000313" key="1">
    <source>
        <dbReference type="EMBL" id="CAG8620699.1"/>
    </source>
</evidence>
<evidence type="ECO:0000313" key="2">
    <source>
        <dbReference type="Proteomes" id="UP000789375"/>
    </source>
</evidence>
<name>A0A9N9CZE0_FUNMO</name>
<gene>
    <name evidence="1" type="ORF">FMOSSE_LOCUS9968</name>
</gene>
<dbReference type="AlphaFoldDB" id="A0A9N9CZE0"/>
<organism evidence="1 2">
    <name type="scientific">Funneliformis mosseae</name>
    <name type="common">Endomycorrhizal fungus</name>
    <name type="synonym">Glomus mosseae</name>
    <dbReference type="NCBI Taxonomy" id="27381"/>
    <lineage>
        <taxon>Eukaryota</taxon>
        <taxon>Fungi</taxon>
        <taxon>Fungi incertae sedis</taxon>
        <taxon>Mucoromycota</taxon>
        <taxon>Glomeromycotina</taxon>
        <taxon>Glomeromycetes</taxon>
        <taxon>Glomerales</taxon>
        <taxon>Glomeraceae</taxon>
        <taxon>Funneliformis</taxon>
    </lineage>
</organism>
<protein>
    <submittedName>
        <fullName evidence="1">6633_t:CDS:1</fullName>
    </submittedName>
</protein>
<proteinExistence type="predicted"/>
<accession>A0A9N9CZE0</accession>
<sequence length="45" mass="5124">LGDIIVDTFDVTDSDDNETISIQDNNSVEEDWDPEREADLILNEN</sequence>
<reference evidence="1" key="1">
    <citation type="submission" date="2021-06" db="EMBL/GenBank/DDBJ databases">
        <authorList>
            <person name="Kallberg Y."/>
            <person name="Tangrot J."/>
            <person name="Rosling A."/>
        </authorList>
    </citation>
    <scope>NUCLEOTIDE SEQUENCE</scope>
    <source>
        <strain evidence="1">87-6 pot B 2015</strain>
    </source>
</reference>
<comment type="caution">
    <text evidence="1">The sequence shown here is derived from an EMBL/GenBank/DDBJ whole genome shotgun (WGS) entry which is preliminary data.</text>
</comment>
<dbReference type="Proteomes" id="UP000789375">
    <property type="component" value="Unassembled WGS sequence"/>
</dbReference>
<keyword evidence="2" id="KW-1185">Reference proteome</keyword>